<gene>
    <name evidence="2" type="ORF">EZ428_05210</name>
</gene>
<feature type="domain" description="GmrSD restriction endonucleases N-terminal" evidence="1">
    <location>
        <begin position="25"/>
        <end position="168"/>
    </location>
</feature>
<dbReference type="AlphaFoldDB" id="A0A4R0N2W0"/>
<dbReference type="PANTHER" id="PTHR39639:SF1">
    <property type="entry name" value="DUF262 DOMAIN-CONTAINING PROTEIN"/>
    <property type="match status" value="1"/>
</dbReference>
<proteinExistence type="predicted"/>
<accession>A0A4R0N2W0</accession>
<comment type="caution">
    <text evidence="2">The sequence shown here is derived from an EMBL/GenBank/DDBJ whole genome shotgun (WGS) entry which is preliminary data.</text>
</comment>
<dbReference type="Proteomes" id="UP000292884">
    <property type="component" value="Unassembled WGS sequence"/>
</dbReference>
<protein>
    <submittedName>
        <fullName evidence="2">DUF262 domain-containing protein</fullName>
    </submittedName>
</protein>
<dbReference type="OrthoDB" id="9764212at2"/>
<keyword evidence="3" id="KW-1185">Reference proteome</keyword>
<evidence type="ECO:0000259" key="1">
    <source>
        <dbReference type="Pfam" id="PF03235"/>
    </source>
</evidence>
<evidence type="ECO:0000313" key="2">
    <source>
        <dbReference type="EMBL" id="TCC94179.1"/>
    </source>
</evidence>
<organism evidence="2 3">
    <name type="scientific">Pedobacter frigiditerrae</name>
    <dbReference type="NCBI Taxonomy" id="2530452"/>
    <lineage>
        <taxon>Bacteria</taxon>
        <taxon>Pseudomonadati</taxon>
        <taxon>Bacteroidota</taxon>
        <taxon>Sphingobacteriia</taxon>
        <taxon>Sphingobacteriales</taxon>
        <taxon>Sphingobacteriaceae</taxon>
        <taxon>Pedobacter</taxon>
    </lineage>
</organism>
<reference evidence="2 3" key="1">
    <citation type="submission" date="2019-02" db="EMBL/GenBank/DDBJ databases">
        <title>Pedobacter sp. RP-1-13 sp. nov., isolated from Arctic soil.</title>
        <authorList>
            <person name="Dahal R.H."/>
        </authorList>
    </citation>
    <scope>NUCLEOTIDE SEQUENCE [LARGE SCALE GENOMIC DNA]</scope>
    <source>
        <strain evidence="2 3">RP-1-13</strain>
    </source>
</reference>
<sequence>MQKKKDVRLVLYNIMKIKKQNWSIQELIDEKKTINPKPQYQRTDVWTLTRKQKLIDSIIQGFDLPKFYVRYFNNPTDGYKFEVTDGQQRMKAIWDYVNNIYGLGKLTKPNDIYNGMFFKDLPLDKQNEFLDFELTFAEILTATNNEVNELFARLQQGVSLNPAELRNAIPSYFGTTLKSLISHPFFANSKIVDRRFTYQEYLDNAATLLFFNNNKDLKAKAMSELYIELTENDAATQSKVKDLIIKLKSSLDILKKINDLIPGFFKNKWAFVDILNYINQVGAKKINVKNIAAKFKDFELKRRKYISKSANLLDVKDQDFDPELYKYITAFAKDGSLKQNVERRLDVLKIKLA</sequence>
<dbReference type="Pfam" id="PF03235">
    <property type="entry name" value="GmrSD_N"/>
    <property type="match status" value="1"/>
</dbReference>
<evidence type="ECO:0000313" key="3">
    <source>
        <dbReference type="Proteomes" id="UP000292884"/>
    </source>
</evidence>
<name>A0A4R0N2W0_9SPHI</name>
<dbReference type="EMBL" id="SJSK01000001">
    <property type="protein sequence ID" value="TCC94179.1"/>
    <property type="molecule type" value="Genomic_DNA"/>
</dbReference>
<dbReference type="InterPro" id="IPR004919">
    <property type="entry name" value="GmrSD_N"/>
</dbReference>
<dbReference type="PANTHER" id="PTHR39639">
    <property type="entry name" value="CHROMOSOME 16, WHOLE GENOME SHOTGUN SEQUENCE"/>
    <property type="match status" value="1"/>
</dbReference>